<dbReference type="AlphaFoldDB" id="A0A937X2Z7"/>
<accession>A0A937X2Z7</accession>
<reference evidence="1 2" key="1">
    <citation type="submission" date="2019-03" db="EMBL/GenBank/DDBJ databases">
        <title>Lake Tanganyika Metagenome-Assembled Genomes (MAGs).</title>
        <authorList>
            <person name="Tran P."/>
        </authorList>
    </citation>
    <scope>NUCLEOTIDE SEQUENCE [LARGE SCALE GENOMIC DNA]</scope>
    <source>
        <strain evidence="1">K_DeepCast_65m_m2_236</strain>
    </source>
</reference>
<organism evidence="1 2">
    <name type="scientific">Candidatus Tanganyikabacteria bacterium</name>
    <dbReference type="NCBI Taxonomy" id="2961651"/>
    <lineage>
        <taxon>Bacteria</taxon>
        <taxon>Bacillati</taxon>
        <taxon>Candidatus Sericytochromatia</taxon>
        <taxon>Candidatus Tanganyikabacteria</taxon>
    </lineage>
</organism>
<dbReference type="EMBL" id="VGJX01000408">
    <property type="protein sequence ID" value="MBM3275004.1"/>
    <property type="molecule type" value="Genomic_DNA"/>
</dbReference>
<evidence type="ECO:0000313" key="2">
    <source>
        <dbReference type="Proteomes" id="UP000703893"/>
    </source>
</evidence>
<proteinExistence type="predicted"/>
<comment type="caution">
    <text evidence="1">The sequence shown here is derived from an EMBL/GenBank/DDBJ whole genome shotgun (WGS) entry which is preliminary data.</text>
</comment>
<evidence type="ECO:0000313" key="1">
    <source>
        <dbReference type="EMBL" id="MBM3275004.1"/>
    </source>
</evidence>
<dbReference type="Proteomes" id="UP000703893">
    <property type="component" value="Unassembled WGS sequence"/>
</dbReference>
<sequence length="81" mass="8190">VADVGVGAGKGIVSGLAITGVTMGMTAIGLTAAPFLLTVPVMLGASIAANWLTHRLMNKGLEKTQLHKKISDGVTKLFGGD</sequence>
<gene>
    <name evidence="1" type="ORF">FJZ00_07615</name>
</gene>
<protein>
    <submittedName>
        <fullName evidence="1">Uncharacterized protein</fullName>
    </submittedName>
</protein>
<feature type="non-terminal residue" evidence="1">
    <location>
        <position position="1"/>
    </location>
</feature>
<name>A0A937X2Z7_9BACT</name>